<evidence type="ECO:0000313" key="14">
    <source>
        <dbReference type="EMBL" id="TXL66334.1"/>
    </source>
</evidence>
<keyword evidence="3" id="KW-1003">Cell membrane</keyword>
<dbReference type="EC" id="2.4.99.23" evidence="10"/>
<keyword evidence="15" id="KW-1185">Reference proteome</keyword>
<accession>A0A5C8NZ96</accession>
<keyword evidence="6 14" id="KW-0808">Transferase</keyword>
<dbReference type="Proteomes" id="UP000321548">
    <property type="component" value="Unassembled WGS sequence"/>
</dbReference>
<dbReference type="PANTHER" id="PTHR30160">
    <property type="entry name" value="TETRAACYLDISACCHARIDE 4'-KINASE-RELATED"/>
    <property type="match status" value="1"/>
</dbReference>
<sequence>MNLALIKTSSMGDVIHALPVVTDIVRAMPGARIDWVVEESFAELPALHPSVNAVIPVAIRRWRKSLFDAATRREIAAVRARLRGARYDLALDLQGLVKSAWVARMTGAPIAGFSRRCAREPLAALAYRRRFDVDPSLHAIERLRSLAAQALGYRVEGLPVFSLSPPEEPVPGLPERPYALLLHATSRAEKQWPDEHWRALIARLAQQGLVAALPWGSPAERAQAESLADAAAPALRPVVLPKLTLRQCAAAIVRARLVVGVDTGLTHLSAALDAPTVALFAATPAWRFGPYWTPRAESLGEDGRWPDLASVLQAAGRVRAALPAGRRPDAEGGLA</sequence>
<evidence type="ECO:0000313" key="15">
    <source>
        <dbReference type="Proteomes" id="UP000321548"/>
    </source>
</evidence>
<gene>
    <name evidence="14" type="primary">waaC</name>
    <name evidence="14" type="ORF">FHP08_09730</name>
</gene>
<dbReference type="CDD" id="cd03789">
    <property type="entry name" value="GT9_LPS_heptosyltransferase"/>
    <property type="match status" value="1"/>
</dbReference>
<dbReference type="OrthoDB" id="9767552at2"/>
<dbReference type="RefSeq" id="WP_147704245.1">
    <property type="nucleotide sequence ID" value="NZ_VDUY01000003.1"/>
</dbReference>
<dbReference type="EMBL" id="VDUY01000003">
    <property type="protein sequence ID" value="TXL66334.1"/>
    <property type="molecule type" value="Genomic_DNA"/>
</dbReference>
<evidence type="ECO:0000256" key="8">
    <source>
        <dbReference type="ARBA" id="ARBA00023136"/>
    </source>
</evidence>
<keyword evidence="8" id="KW-0472">Membrane</keyword>
<name>A0A5C8NZ96_9BURK</name>
<evidence type="ECO:0000256" key="1">
    <source>
        <dbReference type="ARBA" id="ARBA00004515"/>
    </source>
</evidence>
<evidence type="ECO:0000256" key="4">
    <source>
        <dbReference type="ARBA" id="ARBA00022519"/>
    </source>
</evidence>
<dbReference type="GO" id="GO:0005886">
    <property type="term" value="C:plasma membrane"/>
    <property type="evidence" value="ECO:0007669"/>
    <property type="project" value="UniProtKB-SubCell"/>
</dbReference>
<protein>
    <recommendedName>
        <fullName evidence="11">Lipopolysaccharide heptosyltransferase 1</fullName>
        <ecNumber evidence="10">2.4.99.23</ecNumber>
    </recommendedName>
    <alternativeName>
        <fullName evidence="12">ADP-heptose:lipopolysaccharide heptosyltransferase I</fullName>
    </alternativeName>
</protein>
<proteinExistence type="inferred from homology"/>
<comment type="subcellular location">
    <subcellularLocation>
        <location evidence="1">Cell inner membrane</location>
        <topology evidence="1">Peripheral membrane protein</topology>
        <orientation evidence="1">Cytoplasmic side</orientation>
    </subcellularLocation>
</comment>
<reference evidence="14 15" key="1">
    <citation type="submission" date="2019-06" db="EMBL/GenBank/DDBJ databases">
        <title>Quisquiliibacterium sp. nov., isolated from a maize field.</title>
        <authorList>
            <person name="Lin S.-Y."/>
            <person name="Tsai C.-F."/>
            <person name="Young C.-C."/>
        </authorList>
    </citation>
    <scope>NUCLEOTIDE SEQUENCE [LARGE SCALE GENOMIC DNA]</scope>
    <source>
        <strain evidence="14 15">CC-CFT501</strain>
    </source>
</reference>
<evidence type="ECO:0000256" key="7">
    <source>
        <dbReference type="ARBA" id="ARBA00022985"/>
    </source>
</evidence>
<keyword evidence="4" id="KW-0997">Cell inner membrane</keyword>
<dbReference type="GO" id="GO:0009244">
    <property type="term" value="P:lipopolysaccharide core region biosynthetic process"/>
    <property type="evidence" value="ECO:0007669"/>
    <property type="project" value="InterPro"/>
</dbReference>
<keyword evidence="5" id="KW-0328">Glycosyltransferase</keyword>
<dbReference type="Gene3D" id="3.40.50.2000">
    <property type="entry name" value="Glycogen Phosphorylase B"/>
    <property type="match status" value="2"/>
</dbReference>
<dbReference type="AlphaFoldDB" id="A0A5C8NZ96"/>
<comment type="pathway">
    <text evidence="2">Bacterial outer membrane biogenesis; LPS core biosynthesis.</text>
</comment>
<evidence type="ECO:0000256" key="6">
    <source>
        <dbReference type="ARBA" id="ARBA00022679"/>
    </source>
</evidence>
<dbReference type="SUPFAM" id="SSF53756">
    <property type="entry name" value="UDP-Glycosyltransferase/glycogen phosphorylase"/>
    <property type="match status" value="1"/>
</dbReference>
<dbReference type="PANTHER" id="PTHR30160:SF19">
    <property type="entry name" value="LIPOPOLYSACCHARIDE HEPTOSYLTRANSFERASE 1"/>
    <property type="match status" value="1"/>
</dbReference>
<dbReference type="GO" id="GO:0008713">
    <property type="term" value="F:ADP-heptose-lipopolysaccharide heptosyltransferase activity"/>
    <property type="evidence" value="ECO:0007669"/>
    <property type="project" value="TreeGrafter"/>
</dbReference>
<comment type="caution">
    <text evidence="14">The sequence shown here is derived from an EMBL/GenBank/DDBJ whole genome shotgun (WGS) entry which is preliminary data.</text>
</comment>
<evidence type="ECO:0000256" key="10">
    <source>
        <dbReference type="ARBA" id="ARBA00044041"/>
    </source>
</evidence>
<dbReference type="NCBIfam" id="TIGR02193">
    <property type="entry name" value="heptsyl_trn_I"/>
    <property type="match status" value="1"/>
</dbReference>
<evidence type="ECO:0000256" key="2">
    <source>
        <dbReference type="ARBA" id="ARBA00004713"/>
    </source>
</evidence>
<keyword evidence="7" id="KW-0448">Lipopolysaccharide biosynthesis</keyword>
<evidence type="ECO:0000256" key="9">
    <source>
        <dbReference type="ARBA" id="ARBA00043995"/>
    </source>
</evidence>
<dbReference type="InterPro" id="IPR011908">
    <property type="entry name" value="LipoPS_heptosylTferase-I"/>
</dbReference>
<comment type="similarity">
    <text evidence="9">Belongs to the glycosyltransferase 9 family.</text>
</comment>
<evidence type="ECO:0000256" key="5">
    <source>
        <dbReference type="ARBA" id="ARBA00022676"/>
    </source>
</evidence>
<comment type="catalytic activity">
    <reaction evidence="13">
        <text>an alpha-Kdo-(2-&gt;4)-alpha-Kdo-(2-&gt;6)-lipid A + ADP-L-glycero-beta-D-manno-heptose = an L-alpha-D-Hep-(1-&gt;5)-[alpha-Kdo-(2-&gt;4)]-alpha-Kdo-(2-&gt;6)-lipid A + ADP + H(+)</text>
        <dbReference type="Rhea" id="RHEA:74067"/>
        <dbReference type="ChEBI" id="CHEBI:15378"/>
        <dbReference type="ChEBI" id="CHEBI:61506"/>
        <dbReference type="ChEBI" id="CHEBI:176431"/>
        <dbReference type="ChEBI" id="CHEBI:193068"/>
        <dbReference type="ChEBI" id="CHEBI:456216"/>
        <dbReference type="EC" id="2.4.99.23"/>
    </reaction>
</comment>
<evidence type="ECO:0000256" key="11">
    <source>
        <dbReference type="ARBA" id="ARBA00044190"/>
    </source>
</evidence>
<dbReference type="Pfam" id="PF01075">
    <property type="entry name" value="Glyco_transf_9"/>
    <property type="match status" value="1"/>
</dbReference>
<evidence type="ECO:0000256" key="13">
    <source>
        <dbReference type="ARBA" id="ARBA00049201"/>
    </source>
</evidence>
<dbReference type="InterPro" id="IPR002201">
    <property type="entry name" value="Glyco_trans_9"/>
</dbReference>
<organism evidence="14 15">
    <name type="scientific">Zeimonas arvi</name>
    <dbReference type="NCBI Taxonomy" id="2498847"/>
    <lineage>
        <taxon>Bacteria</taxon>
        <taxon>Pseudomonadati</taxon>
        <taxon>Pseudomonadota</taxon>
        <taxon>Betaproteobacteria</taxon>
        <taxon>Burkholderiales</taxon>
        <taxon>Burkholderiaceae</taxon>
        <taxon>Zeimonas</taxon>
    </lineage>
</organism>
<evidence type="ECO:0000256" key="12">
    <source>
        <dbReference type="ARBA" id="ARBA00044330"/>
    </source>
</evidence>
<evidence type="ECO:0000256" key="3">
    <source>
        <dbReference type="ARBA" id="ARBA00022475"/>
    </source>
</evidence>
<dbReference type="InterPro" id="IPR051199">
    <property type="entry name" value="LPS_LOS_Heptosyltrfase"/>
</dbReference>
<dbReference type="GO" id="GO:0005829">
    <property type="term" value="C:cytosol"/>
    <property type="evidence" value="ECO:0007669"/>
    <property type="project" value="TreeGrafter"/>
</dbReference>